<sequence length="161" mass="17501">MLPFIKKIFSFTTPDVRHRAENATVNFTLSTFNVPSGLAQLSYPNTTAITSMKIYQSYMARNLLFNGNKRATGIDVTVGERSRLLSAPGSVGPRETLDRYNITVSPDIPEVGQNLHDTPNIGSIVHFTNIPGSGVHGGRGRPLPRLPQLHGVHGVAGVIQR</sequence>
<gene>
    <name evidence="1" type="ORF">EJ02DRAFT_514489</name>
</gene>
<keyword evidence="2" id="KW-1185">Reference proteome</keyword>
<dbReference type="Gene3D" id="3.50.50.60">
    <property type="entry name" value="FAD/NAD(P)-binding domain"/>
    <property type="match status" value="1"/>
</dbReference>
<reference evidence="1" key="1">
    <citation type="journal article" date="2020" name="Stud. Mycol.">
        <title>101 Dothideomycetes genomes: a test case for predicting lifestyles and emergence of pathogens.</title>
        <authorList>
            <person name="Haridas S."/>
            <person name="Albert R."/>
            <person name="Binder M."/>
            <person name="Bloem J."/>
            <person name="Labutti K."/>
            <person name="Salamov A."/>
            <person name="Andreopoulos B."/>
            <person name="Baker S."/>
            <person name="Barry K."/>
            <person name="Bills G."/>
            <person name="Bluhm B."/>
            <person name="Cannon C."/>
            <person name="Castanera R."/>
            <person name="Culley D."/>
            <person name="Daum C."/>
            <person name="Ezra D."/>
            <person name="Gonzalez J."/>
            <person name="Henrissat B."/>
            <person name="Kuo A."/>
            <person name="Liang C."/>
            <person name="Lipzen A."/>
            <person name="Lutzoni F."/>
            <person name="Magnuson J."/>
            <person name="Mondo S."/>
            <person name="Nolan M."/>
            <person name="Ohm R."/>
            <person name="Pangilinan J."/>
            <person name="Park H.-J."/>
            <person name="Ramirez L."/>
            <person name="Alfaro M."/>
            <person name="Sun H."/>
            <person name="Tritt A."/>
            <person name="Yoshinaga Y."/>
            <person name="Zwiers L.-H."/>
            <person name="Turgeon B."/>
            <person name="Goodwin S."/>
            <person name="Spatafora J."/>
            <person name="Crous P."/>
            <person name="Grigoriev I."/>
        </authorList>
    </citation>
    <scope>NUCLEOTIDE SEQUENCE</scope>
    <source>
        <strain evidence="1">CBS 161.51</strain>
    </source>
</reference>
<dbReference type="EMBL" id="ML976103">
    <property type="protein sequence ID" value="KAF1938502.1"/>
    <property type="molecule type" value="Genomic_DNA"/>
</dbReference>
<dbReference type="Proteomes" id="UP000800038">
    <property type="component" value="Unassembled WGS sequence"/>
</dbReference>
<dbReference type="AlphaFoldDB" id="A0A6A5SF63"/>
<dbReference type="OrthoDB" id="269227at2759"/>
<accession>A0A6A5SF63</accession>
<proteinExistence type="predicted"/>
<protein>
    <recommendedName>
        <fullName evidence="3">Glucose-methanol-choline oxidoreductase N-terminal domain-containing protein</fullName>
    </recommendedName>
</protein>
<evidence type="ECO:0000313" key="2">
    <source>
        <dbReference type="Proteomes" id="UP000800038"/>
    </source>
</evidence>
<name>A0A6A5SF63_9PLEO</name>
<evidence type="ECO:0000313" key="1">
    <source>
        <dbReference type="EMBL" id="KAF1938502.1"/>
    </source>
</evidence>
<organism evidence="1 2">
    <name type="scientific">Clathrospora elynae</name>
    <dbReference type="NCBI Taxonomy" id="706981"/>
    <lineage>
        <taxon>Eukaryota</taxon>
        <taxon>Fungi</taxon>
        <taxon>Dikarya</taxon>
        <taxon>Ascomycota</taxon>
        <taxon>Pezizomycotina</taxon>
        <taxon>Dothideomycetes</taxon>
        <taxon>Pleosporomycetidae</taxon>
        <taxon>Pleosporales</taxon>
        <taxon>Diademaceae</taxon>
        <taxon>Clathrospora</taxon>
    </lineage>
</organism>
<evidence type="ECO:0008006" key="3">
    <source>
        <dbReference type="Google" id="ProtNLM"/>
    </source>
</evidence>
<dbReference type="SUPFAM" id="SSF51905">
    <property type="entry name" value="FAD/NAD(P)-binding domain"/>
    <property type="match status" value="1"/>
</dbReference>
<dbReference type="InterPro" id="IPR036188">
    <property type="entry name" value="FAD/NAD-bd_sf"/>
</dbReference>